<keyword evidence="2" id="KW-1185">Reference proteome</keyword>
<dbReference type="EMBL" id="CP024963">
    <property type="protein sequence ID" value="ATZ17224.1"/>
    <property type="molecule type" value="Genomic_DNA"/>
</dbReference>
<dbReference type="AlphaFoldDB" id="A0A2K8NTY8"/>
<accession>A0A2K8NTY8</accession>
<proteinExistence type="predicted"/>
<dbReference type="KEGG" id="elj:ELUMI_v1c05000"/>
<dbReference type="RefSeq" id="WP_025734651.1">
    <property type="nucleotide sequence ID" value="NZ_CP024963.1"/>
</dbReference>
<protein>
    <submittedName>
        <fullName evidence="1">Uncharacterized protein</fullName>
    </submittedName>
</protein>
<evidence type="ECO:0000313" key="1">
    <source>
        <dbReference type="EMBL" id="ATZ17224.1"/>
    </source>
</evidence>
<gene>
    <name evidence="1" type="ORF">ELUMI_v1c05000</name>
</gene>
<name>A0A2K8NTY8_9MOLU</name>
<reference evidence="1 2" key="1">
    <citation type="submission" date="2017-11" db="EMBL/GenBank/DDBJ databases">
        <title>Genome sequence of Entomoplasma luminosum PIMN-1 (ATCC 49195).</title>
        <authorList>
            <person name="Lo W.-S."/>
            <person name="Gasparich G.E."/>
            <person name="Kuo C.-H."/>
        </authorList>
    </citation>
    <scope>NUCLEOTIDE SEQUENCE [LARGE SCALE GENOMIC DNA]</scope>
    <source>
        <strain evidence="1 2">PIMN-1</strain>
    </source>
</reference>
<dbReference type="Proteomes" id="UP000232063">
    <property type="component" value="Chromosome"/>
</dbReference>
<sequence length="80" mass="9406">MNKYEKEKLYSILCDANKAIIDFKDELDEMTQDDEEFTYCRRDCGDEEACVGHDEEFCEAFCGLEDCDMHQDDEGELENE</sequence>
<organism evidence="1 2">
    <name type="scientific">Williamsoniiplasma luminosum</name>
    <dbReference type="NCBI Taxonomy" id="214888"/>
    <lineage>
        <taxon>Bacteria</taxon>
        <taxon>Bacillati</taxon>
        <taxon>Mycoplasmatota</taxon>
        <taxon>Mollicutes</taxon>
        <taxon>Entomoplasmatales</taxon>
        <taxon>Williamsoniiplasma</taxon>
    </lineage>
</organism>
<evidence type="ECO:0000313" key="2">
    <source>
        <dbReference type="Proteomes" id="UP000232063"/>
    </source>
</evidence>